<reference evidence="2" key="1">
    <citation type="submission" date="2024-07" db="EMBL/GenBank/DDBJ databases">
        <authorList>
            <person name="fu j."/>
        </authorList>
    </citation>
    <scope>NUCLEOTIDE SEQUENCE</scope>
    <source>
        <strain evidence="2">P10A9</strain>
    </source>
</reference>
<evidence type="ECO:0000313" key="2">
    <source>
        <dbReference type="EMBL" id="XDP46398.1"/>
    </source>
</evidence>
<dbReference type="EMBL" id="CP163302">
    <property type="protein sequence ID" value="XDP46398.1"/>
    <property type="molecule type" value="Genomic_DNA"/>
</dbReference>
<organism evidence="2">
    <name type="scientific">Sinomonas puerhi</name>
    <dbReference type="NCBI Taxonomy" id="3238584"/>
    <lineage>
        <taxon>Bacteria</taxon>
        <taxon>Bacillati</taxon>
        <taxon>Actinomycetota</taxon>
        <taxon>Actinomycetes</taxon>
        <taxon>Micrococcales</taxon>
        <taxon>Micrococcaceae</taxon>
        <taxon>Sinomonas</taxon>
    </lineage>
</organism>
<dbReference type="RefSeq" id="WP_369046724.1">
    <property type="nucleotide sequence ID" value="NZ_CP163302.1"/>
</dbReference>
<dbReference type="AlphaFoldDB" id="A0AB39L7K5"/>
<name>A0AB39L7K5_9MICC</name>
<dbReference type="InterPro" id="IPR014922">
    <property type="entry name" value="YdhG-like"/>
</dbReference>
<gene>
    <name evidence="2" type="ORF">AB5L97_05160</name>
</gene>
<sequence length="123" mass="13352">MGEVTDYLATLDGPDADAVRHVYDVAREIAPEATEGRSYGMAALLWHGKGYASAIVTKNHLSLFPFSGHVLGGVGDRLGDFDWAKGTLRFSSGHPVPDEILRDIFRARIVEIESKLKKPSNGA</sequence>
<dbReference type="KEGG" id="spue:AB5L97_05160"/>
<dbReference type="Pfam" id="PF08818">
    <property type="entry name" value="DUF1801"/>
    <property type="match status" value="1"/>
</dbReference>
<evidence type="ECO:0000259" key="1">
    <source>
        <dbReference type="Pfam" id="PF08818"/>
    </source>
</evidence>
<feature type="domain" description="YdhG-like" evidence="1">
    <location>
        <begin position="17"/>
        <end position="109"/>
    </location>
</feature>
<proteinExistence type="predicted"/>
<dbReference type="SUPFAM" id="SSF159888">
    <property type="entry name" value="YdhG-like"/>
    <property type="match status" value="1"/>
</dbReference>
<protein>
    <submittedName>
        <fullName evidence="2">Iron chaperone</fullName>
    </submittedName>
</protein>
<accession>A0AB39L7K5</accession>
<dbReference type="Gene3D" id="3.90.1150.200">
    <property type="match status" value="1"/>
</dbReference>